<dbReference type="InterPro" id="IPR011990">
    <property type="entry name" value="TPR-like_helical_dom_sf"/>
</dbReference>
<dbReference type="InterPro" id="IPR019734">
    <property type="entry name" value="TPR_rpt"/>
</dbReference>
<name>A0ABS6AS21_9NOCA</name>
<protein>
    <submittedName>
        <fullName evidence="3">Tetratricopeptide repeat protein</fullName>
    </submittedName>
</protein>
<evidence type="ECO:0000259" key="2">
    <source>
        <dbReference type="Pfam" id="PF00931"/>
    </source>
</evidence>
<dbReference type="RefSeq" id="WP_215915625.1">
    <property type="nucleotide sequence ID" value="NZ_JAHKNI010000001.1"/>
</dbReference>
<dbReference type="InterPro" id="IPR027417">
    <property type="entry name" value="P-loop_NTPase"/>
</dbReference>
<dbReference type="Gene3D" id="3.40.50.300">
    <property type="entry name" value="P-loop containing nucleotide triphosphate hydrolases"/>
    <property type="match status" value="1"/>
</dbReference>
<dbReference type="SUPFAM" id="SSF52540">
    <property type="entry name" value="P-loop containing nucleoside triphosphate hydrolases"/>
    <property type="match status" value="1"/>
</dbReference>
<reference evidence="3 4" key="1">
    <citation type="submission" date="2021-06" db="EMBL/GenBank/DDBJ databases">
        <title>Actinomycetes sequencing.</title>
        <authorList>
            <person name="Shan Q."/>
        </authorList>
    </citation>
    <scope>NUCLEOTIDE SEQUENCE [LARGE SCALE GENOMIC DNA]</scope>
    <source>
        <strain evidence="3 4">NEAU-G5</strain>
    </source>
</reference>
<dbReference type="PRINTS" id="PR00381">
    <property type="entry name" value="KINESINLIGHT"/>
</dbReference>
<feature type="repeat" description="TPR" evidence="1">
    <location>
        <begin position="487"/>
        <end position="520"/>
    </location>
</feature>
<keyword evidence="4" id="KW-1185">Reference proteome</keyword>
<dbReference type="InterPro" id="IPR053137">
    <property type="entry name" value="NLR-like"/>
</dbReference>
<dbReference type="Pfam" id="PF13374">
    <property type="entry name" value="TPR_10"/>
    <property type="match status" value="1"/>
</dbReference>
<dbReference type="PANTHER" id="PTHR46082">
    <property type="entry name" value="ATP/GTP-BINDING PROTEIN-RELATED"/>
    <property type="match status" value="1"/>
</dbReference>
<comment type="caution">
    <text evidence="3">The sequence shown here is derived from an EMBL/GenBank/DDBJ whole genome shotgun (WGS) entry which is preliminary data.</text>
</comment>
<dbReference type="EMBL" id="JAHKNI010000001">
    <property type="protein sequence ID" value="MBU3060830.1"/>
    <property type="molecule type" value="Genomic_DNA"/>
</dbReference>
<sequence>MTTESDPDPAASTVPPGTVVNQWASVTGDGNYAVQAGRDVVVVPPEVLVPVAEVTAPPGLGNPRLPAARFVGRAEHLDRLDTVLAAPGPVVVAAVHGLGGIGKTTLVAQWAATRAHGYSPVWWITADSVIAVEQGLADLAAALEPVLARTLAVEQLAERGLQWLACHDGWLVVLDNAGDPHDIDTVLARTHRSGGLVVITSRLATGWQHATAVVRVDVLAPAESLDLFTGLVTAGGPRDLDGAGELCAVLGHLPLAIEQAGAYLTQNPATTPRAYLALLAGYPAAMHQRGGVATDPERTVARIWRVTVDRIAALEPFAVELLAVLAWYAPDSIPAALTDGLADPPTVNAAVGVLAAYSMIGVDPGTGAVSVHRLVQAVTRTPDPTDPHRTPTVVARARDRAATTLAGALPSTRDDPVTWPVWRTLLPHIEALADHARPDTGTTLAAVLNDVALFLVNQGLPGRAIPMLQRALTERERVLGGDHPDTLTSRNNLAYTYESAGRLDEAIALFERALTERERVLGSDHPDTLGSRGNLAYTYESAGRLDEAIPLFEQALTDCERVLGGDHPDTLTSRGNLAGAYESAGRLGEAIPLFERTLTERERVLGSDHPDTLGSRNNLAYAYQSAGRLDEAIALFERTLTERERVLGPDHPDTLTSRGNLAGAYESAGRLSEAIPLSERTLTDYERVLGGDHPDTLGSRNNLAYAYESAGRLGEAIPLFERTLTERERVLGPDHPDTLTSRNNLAYAYQSAGRSDEAIPLFERTLTERERVLGPDHPDTLTSRNNLASAYQSAGRSDEAIPLFERTLTEREQVLGSDHPHTLTSRNNLAYTYRSAGRLDEAIALYEQALTDCERVLGGDHPDTLTSRNNLAYAYESAGRLDEAIPLFERTLTDYERVLGPDHPLTTRVRGNLAAASTAAQEGGR</sequence>
<dbReference type="Pfam" id="PF00931">
    <property type="entry name" value="NB-ARC"/>
    <property type="match status" value="1"/>
</dbReference>
<evidence type="ECO:0000313" key="4">
    <source>
        <dbReference type="Proteomes" id="UP000733379"/>
    </source>
</evidence>
<feature type="domain" description="NB-ARC" evidence="2">
    <location>
        <begin position="75"/>
        <end position="232"/>
    </location>
</feature>
<gene>
    <name evidence="3" type="ORF">KO481_04730</name>
</gene>
<dbReference type="Pfam" id="PF13424">
    <property type="entry name" value="TPR_12"/>
    <property type="match status" value="5"/>
</dbReference>
<proteinExistence type="predicted"/>
<dbReference type="PANTHER" id="PTHR46082:SF6">
    <property type="entry name" value="AAA+ ATPASE DOMAIN-CONTAINING PROTEIN-RELATED"/>
    <property type="match status" value="1"/>
</dbReference>
<dbReference type="Gene3D" id="1.25.40.10">
    <property type="entry name" value="Tetratricopeptide repeat domain"/>
    <property type="match status" value="3"/>
</dbReference>
<accession>A0ABS6AS21</accession>
<evidence type="ECO:0000256" key="1">
    <source>
        <dbReference type="PROSITE-ProRule" id="PRU00339"/>
    </source>
</evidence>
<dbReference type="PROSITE" id="PS50005">
    <property type="entry name" value="TPR"/>
    <property type="match status" value="1"/>
</dbReference>
<dbReference type="Proteomes" id="UP000733379">
    <property type="component" value="Unassembled WGS sequence"/>
</dbReference>
<organism evidence="3 4">
    <name type="scientific">Nocardia albiluteola</name>
    <dbReference type="NCBI Taxonomy" id="2842303"/>
    <lineage>
        <taxon>Bacteria</taxon>
        <taxon>Bacillati</taxon>
        <taxon>Actinomycetota</taxon>
        <taxon>Actinomycetes</taxon>
        <taxon>Mycobacteriales</taxon>
        <taxon>Nocardiaceae</taxon>
        <taxon>Nocardia</taxon>
    </lineage>
</organism>
<evidence type="ECO:0000313" key="3">
    <source>
        <dbReference type="EMBL" id="MBU3060830.1"/>
    </source>
</evidence>
<dbReference type="InterPro" id="IPR002182">
    <property type="entry name" value="NB-ARC"/>
</dbReference>
<keyword evidence="1" id="KW-0802">TPR repeat</keyword>
<dbReference type="SMART" id="SM00028">
    <property type="entry name" value="TPR"/>
    <property type="match status" value="10"/>
</dbReference>
<dbReference type="SUPFAM" id="SSF48452">
    <property type="entry name" value="TPR-like"/>
    <property type="match status" value="1"/>
</dbReference>